<keyword evidence="2" id="KW-0732">Signal</keyword>
<evidence type="ECO:0000256" key="1">
    <source>
        <dbReference type="ARBA" id="ARBA00009820"/>
    </source>
</evidence>
<dbReference type="InterPro" id="IPR011042">
    <property type="entry name" value="6-blade_b-propeller_TolB-like"/>
</dbReference>
<dbReference type="InterPro" id="IPR011659">
    <property type="entry name" value="WD40"/>
</dbReference>
<dbReference type="PANTHER" id="PTHR36842">
    <property type="entry name" value="PROTEIN TOLB HOMOLOG"/>
    <property type="match status" value="1"/>
</dbReference>
<keyword evidence="4" id="KW-1185">Reference proteome</keyword>
<feature type="chain" id="PRO_5045795540" evidence="2">
    <location>
        <begin position="21"/>
        <end position="364"/>
    </location>
</feature>
<sequence length="364" mass="40744">MRLSLLAVITVFFITAFNHAPLPVTATWQQADTILYPEEKHFRNIQQLTFGGDNAEAYFSYDGQWLVFQRTSVKDGLPCDQIFAGKIPAPGTPFTYKRISSGKGRTTCGFFTRDGKHIIYASTHLGGDSCPPLPDRSKYGNKYIWPLYSSYDIFMADLDGNIVKQLTHSKGYDAEATLSPDGKKMIYTSVKDGDIDLYMMDLATGKEKRITNTPGYDGGAWFSPNGKKIIWRASRPQTPEALQSYKELLAENLVAPTQMEVFIADADGSNAHQVTNLGQANWAPAFLPDSKRIIFASNHEYKRGFPFNLYIMQADGRGLQKISRDKGFDAFPMFSLDGKKIVFCSNRNNGGTHDTNIFIADWVE</sequence>
<dbReference type="EMBL" id="JAGHKO010000017">
    <property type="protein sequence ID" value="MBO9205096.1"/>
    <property type="molecule type" value="Genomic_DNA"/>
</dbReference>
<accession>A0ABS3Z4M0</accession>
<evidence type="ECO:0000256" key="2">
    <source>
        <dbReference type="SAM" id="SignalP"/>
    </source>
</evidence>
<dbReference type="Gene3D" id="2.120.10.30">
    <property type="entry name" value="TolB, C-terminal domain"/>
    <property type="match status" value="2"/>
</dbReference>
<comment type="similarity">
    <text evidence="1">Belongs to the TolB family.</text>
</comment>
<dbReference type="Proteomes" id="UP000677244">
    <property type="component" value="Unassembled WGS sequence"/>
</dbReference>
<evidence type="ECO:0000313" key="4">
    <source>
        <dbReference type="Proteomes" id="UP000677244"/>
    </source>
</evidence>
<dbReference type="RefSeq" id="WP_209144324.1">
    <property type="nucleotide sequence ID" value="NZ_JAGHKO010000017.1"/>
</dbReference>
<dbReference type="SUPFAM" id="SSF82171">
    <property type="entry name" value="DPP6 N-terminal domain-like"/>
    <property type="match status" value="1"/>
</dbReference>
<evidence type="ECO:0000313" key="3">
    <source>
        <dbReference type="EMBL" id="MBO9205096.1"/>
    </source>
</evidence>
<proteinExistence type="inferred from homology"/>
<dbReference type="Pfam" id="PF07676">
    <property type="entry name" value="PD40"/>
    <property type="match status" value="5"/>
</dbReference>
<organism evidence="3 4">
    <name type="scientific">Niastella soli</name>
    <dbReference type="NCBI Taxonomy" id="2821487"/>
    <lineage>
        <taxon>Bacteria</taxon>
        <taxon>Pseudomonadati</taxon>
        <taxon>Bacteroidota</taxon>
        <taxon>Chitinophagia</taxon>
        <taxon>Chitinophagales</taxon>
        <taxon>Chitinophagaceae</taxon>
        <taxon>Niastella</taxon>
    </lineage>
</organism>
<name>A0ABS3Z4M0_9BACT</name>
<dbReference type="PANTHER" id="PTHR36842:SF1">
    <property type="entry name" value="PROTEIN TOLB"/>
    <property type="match status" value="1"/>
</dbReference>
<feature type="signal peptide" evidence="2">
    <location>
        <begin position="1"/>
        <end position="20"/>
    </location>
</feature>
<reference evidence="3 4" key="1">
    <citation type="submission" date="2021-03" db="EMBL/GenBank/DDBJ databases">
        <title>Assistant Professor.</title>
        <authorList>
            <person name="Huq M.A."/>
        </authorList>
    </citation>
    <scope>NUCLEOTIDE SEQUENCE [LARGE SCALE GENOMIC DNA]</scope>
    <source>
        <strain evidence="3 4">MAH-29</strain>
    </source>
</reference>
<protein>
    <submittedName>
        <fullName evidence="3">PD40 domain-containing protein</fullName>
    </submittedName>
</protein>
<gene>
    <name evidence="3" type="ORF">J7I42_32715</name>
</gene>
<comment type="caution">
    <text evidence="3">The sequence shown here is derived from an EMBL/GenBank/DDBJ whole genome shotgun (WGS) entry which is preliminary data.</text>
</comment>